<dbReference type="GO" id="GO:0032993">
    <property type="term" value="C:protein-DNA complex"/>
    <property type="evidence" value="ECO:0007669"/>
    <property type="project" value="TreeGrafter"/>
</dbReference>
<dbReference type="GO" id="GO:0006307">
    <property type="term" value="P:DNA alkylation repair"/>
    <property type="evidence" value="ECO:0007669"/>
    <property type="project" value="TreeGrafter"/>
</dbReference>
<sequence>MTSQLSHSTVLHLPARPPFDFTKSLGFLTSFPTMSGEHGVQGQAITRAVREGGRLVAAVLSGAGPDEGPGLRCELRSDTALNEEEKAAVADRLSFFLGLDDDLEEFYAKARGDDPFRPVLERLYGYHQVKFPSPFEMLCWAILAQRVPMPVARKMKQALLERCGNRLVVDGEEHWAFPEVDQLLPLSEAELLTLVGNQRKAGYLYALFRHWVDIDEQFLRTGDYEKVRERLLAIPGVGPWSASFVLIRGLGRMEHLSADKEMLRAAARVYGRVLGEAEFAGLADRYAEQRGYWGHYLRVAG</sequence>
<gene>
    <name evidence="6" type="ORF">BFF78_19380</name>
</gene>
<dbReference type="PANTHER" id="PTHR43003">
    <property type="entry name" value="DNA-3-METHYLADENINE GLYCOSYLASE"/>
    <property type="match status" value="1"/>
</dbReference>
<feature type="domain" description="HhH-GPD" evidence="5">
    <location>
        <begin position="143"/>
        <end position="298"/>
    </location>
</feature>
<evidence type="ECO:0000259" key="5">
    <source>
        <dbReference type="SMART" id="SM00478"/>
    </source>
</evidence>
<dbReference type="PANTHER" id="PTHR43003:SF5">
    <property type="entry name" value="DNA-3-METHYLADENINE GLYCOSYLASE"/>
    <property type="match status" value="1"/>
</dbReference>
<organism evidence="6 7">
    <name type="scientific">Streptomyces fodineus</name>
    <dbReference type="NCBI Taxonomy" id="1904616"/>
    <lineage>
        <taxon>Bacteria</taxon>
        <taxon>Bacillati</taxon>
        <taxon>Actinomycetota</taxon>
        <taxon>Actinomycetes</taxon>
        <taxon>Kitasatosporales</taxon>
        <taxon>Streptomycetaceae</taxon>
        <taxon>Streptomyces</taxon>
    </lineage>
</organism>
<dbReference type="SUPFAM" id="SSF48150">
    <property type="entry name" value="DNA-glycosylase"/>
    <property type="match status" value="1"/>
</dbReference>
<dbReference type="CDD" id="cd00056">
    <property type="entry name" value="ENDO3c"/>
    <property type="match status" value="1"/>
</dbReference>
<dbReference type="Proteomes" id="UP000094960">
    <property type="component" value="Chromosome"/>
</dbReference>
<dbReference type="InterPro" id="IPR037046">
    <property type="entry name" value="AlkA_N_sf"/>
</dbReference>
<dbReference type="EMBL" id="CP017248">
    <property type="protein sequence ID" value="AOR32938.1"/>
    <property type="molecule type" value="Genomic_DNA"/>
</dbReference>
<evidence type="ECO:0000256" key="2">
    <source>
        <dbReference type="ARBA" id="ARBA00012000"/>
    </source>
</evidence>
<reference evidence="7" key="1">
    <citation type="submission" date="2016-09" db="EMBL/GenBank/DDBJ databases">
        <title>Streptomyces puniciscabiei strain:TW1S1 Genome sequencing and assembly.</title>
        <authorList>
            <person name="Kim M.-K."/>
            <person name="Kim S.B."/>
        </authorList>
    </citation>
    <scope>NUCLEOTIDE SEQUENCE [LARGE SCALE GENOMIC DNA]</scope>
    <source>
        <strain evidence="7">TW1S1</strain>
    </source>
</reference>
<dbReference type="GO" id="GO:0032131">
    <property type="term" value="F:alkylated DNA binding"/>
    <property type="evidence" value="ECO:0007669"/>
    <property type="project" value="TreeGrafter"/>
</dbReference>
<evidence type="ECO:0000256" key="1">
    <source>
        <dbReference type="ARBA" id="ARBA00000086"/>
    </source>
</evidence>
<comment type="catalytic activity">
    <reaction evidence="1">
        <text>Hydrolysis of alkylated DNA, releasing 3-methyladenine, 3-methylguanine, 7-methylguanine and 7-methyladenine.</text>
        <dbReference type="EC" id="3.2.2.21"/>
    </reaction>
</comment>
<dbReference type="SMART" id="SM00478">
    <property type="entry name" value="ENDO3c"/>
    <property type="match status" value="1"/>
</dbReference>
<evidence type="ECO:0000256" key="3">
    <source>
        <dbReference type="ARBA" id="ARBA00022763"/>
    </source>
</evidence>
<name>A0A1D7YBD1_9ACTN</name>
<dbReference type="KEGG" id="spun:BFF78_19380"/>
<keyword evidence="3" id="KW-0227">DNA damage</keyword>
<keyword evidence="7" id="KW-1185">Reference proteome</keyword>
<dbReference type="GO" id="GO:0006285">
    <property type="term" value="P:base-excision repair, AP site formation"/>
    <property type="evidence" value="ECO:0007669"/>
    <property type="project" value="TreeGrafter"/>
</dbReference>
<dbReference type="Gene3D" id="3.30.310.20">
    <property type="entry name" value="DNA-3-methyladenine glycosylase AlkA, N-terminal domain"/>
    <property type="match status" value="1"/>
</dbReference>
<evidence type="ECO:0000313" key="7">
    <source>
        <dbReference type="Proteomes" id="UP000094960"/>
    </source>
</evidence>
<protein>
    <recommendedName>
        <fullName evidence="2">DNA-3-methyladenine glycosylase II</fullName>
        <ecNumber evidence="2">3.2.2.21</ecNumber>
    </recommendedName>
</protein>
<dbReference type="InterPro" id="IPR003265">
    <property type="entry name" value="HhH-GPD_domain"/>
</dbReference>
<dbReference type="EC" id="3.2.2.21" evidence="2"/>
<dbReference type="AlphaFoldDB" id="A0A1D7YBD1"/>
<dbReference type="InterPro" id="IPR011257">
    <property type="entry name" value="DNA_glycosylase"/>
</dbReference>
<dbReference type="RefSeq" id="WP_069779523.1">
    <property type="nucleotide sequence ID" value="NZ_CP017248.1"/>
</dbReference>
<evidence type="ECO:0000256" key="4">
    <source>
        <dbReference type="ARBA" id="ARBA00023204"/>
    </source>
</evidence>
<dbReference type="GO" id="GO:0008725">
    <property type="term" value="F:DNA-3-methyladenine glycosylase activity"/>
    <property type="evidence" value="ECO:0007669"/>
    <property type="project" value="TreeGrafter"/>
</dbReference>
<keyword evidence="4" id="KW-0234">DNA repair</keyword>
<dbReference type="Gene3D" id="1.10.340.30">
    <property type="entry name" value="Hypothetical protein, domain 2"/>
    <property type="match status" value="1"/>
</dbReference>
<proteinExistence type="predicted"/>
<dbReference type="GO" id="GO:0043916">
    <property type="term" value="F:DNA-7-methylguanine glycosylase activity"/>
    <property type="evidence" value="ECO:0007669"/>
    <property type="project" value="TreeGrafter"/>
</dbReference>
<dbReference type="InterPro" id="IPR051912">
    <property type="entry name" value="Alkylbase_DNA_Glycosylase/TA"/>
</dbReference>
<accession>A0A1D7YBD1</accession>
<evidence type="ECO:0000313" key="6">
    <source>
        <dbReference type="EMBL" id="AOR32938.1"/>
    </source>
</evidence>